<accession>Q4TD61</accession>
<sequence length="112" mass="12079">QLVTYAPFTLFPSPVPRGAFQQALAVQVHYNTLVDRISQDADFLQAALASTVGVDAFTARLFKIHQQVLEEGTAQVGNRSASVAALLGFTLLETPPSLLLGPNNRVQPSQFL</sequence>
<dbReference type="PANTHER" id="PTHR11130:SF0">
    <property type="entry name" value="GLUTATHIONE SYNTHETASE"/>
    <property type="match status" value="1"/>
</dbReference>
<dbReference type="Gene3D" id="1.10.1080.10">
    <property type="entry name" value="Glutathione Synthetase, Chain A, domain 3"/>
    <property type="match status" value="1"/>
</dbReference>
<dbReference type="GO" id="GO:0005524">
    <property type="term" value="F:ATP binding"/>
    <property type="evidence" value="ECO:0007669"/>
    <property type="project" value="InterPro"/>
</dbReference>
<dbReference type="KEGG" id="tng:GSTEN00002972G001"/>
<feature type="non-terminal residue" evidence="1">
    <location>
        <position position="112"/>
    </location>
</feature>
<comment type="caution">
    <text evidence="1">The sequence shown here is derived from an EMBL/GenBank/DDBJ whole genome shotgun (WGS) entry which is preliminary data.</text>
</comment>
<dbReference type="GO" id="GO:0043295">
    <property type="term" value="F:glutathione binding"/>
    <property type="evidence" value="ECO:0007669"/>
    <property type="project" value="TreeGrafter"/>
</dbReference>
<dbReference type="InterPro" id="IPR005615">
    <property type="entry name" value="Glutathione_synthase"/>
</dbReference>
<organism evidence="1">
    <name type="scientific">Tetraodon nigroviridis</name>
    <name type="common">Spotted green pufferfish</name>
    <name type="synonym">Chelonodon nigroviridis</name>
    <dbReference type="NCBI Taxonomy" id="99883"/>
    <lineage>
        <taxon>Eukaryota</taxon>
        <taxon>Metazoa</taxon>
        <taxon>Chordata</taxon>
        <taxon>Craniata</taxon>
        <taxon>Vertebrata</taxon>
        <taxon>Euteleostomi</taxon>
        <taxon>Actinopterygii</taxon>
        <taxon>Neopterygii</taxon>
        <taxon>Teleostei</taxon>
        <taxon>Neoteleostei</taxon>
        <taxon>Acanthomorphata</taxon>
        <taxon>Eupercaria</taxon>
        <taxon>Tetraodontiformes</taxon>
        <taxon>Tetradontoidea</taxon>
        <taxon>Tetraodontidae</taxon>
        <taxon>Tetraodon</taxon>
    </lineage>
</organism>
<dbReference type="PANTHER" id="PTHR11130">
    <property type="entry name" value="GLUTATHIONE SYNTHETASE"/>
    <property type="match status" value="1"/>
</dbReference>
<reference evidence="1" key="2">
    <citation type="submission" date="2004-02" db="EMBL/GenBank/DDBJ databases">
        <authorList>
            <consortium name="Genoscope"/>
            <consortium name="Whitehead Institute Centre for Genome Research"/>
        </authorList>
    </citation>
    <scope>NUCLEOTIDE SEQUENCE</scope>
</reference>
<dbReference type="InterPro" id="IPR014042">
    <property type="entry name" value="Glutathione_synthase_a-hlx"/>
</dbReference>
<dbReference type="GO" id="GO:0004363">
    <property type="term" value="F:glutathione synthase activity"/>
    <property type="evidence" value="ECO:0007669"/>
    <property type="project" value="InterPro"/>
</dbReference>
<dbReference type="EMBL" id="CAAE01006485">
    <property type="protein sequence ID" value="CAF89171.1"/>
    <property type="molecule type" value="Genomic_DNA"/>
</dbReference>
<reference evidence="1" key="1">
    <citation type="journal article" date="2004" name="Nature">
        <title>Genome duplication in the teleost fish Tetraodon nigroviridis reveals the early vertebrate proto-karyotype.</title>
        <authorList>
            <person name="Jaillon O."/>
            <person name="Aury J.-M."/>
            <person name="Brunet F."/>
            <person name="Petit J.-L."/>
            <person name="Stange-Thomann N."/>
            <person name="Mauceli E."/>
            <person name="Bouneau L."/>
            <person name="Fischer C."/>
            <person name="Ozouf-Costaz C."/>
            <person name="Bernot A."/>
            <person name="Nicaud S."/>
            <person name="Jaffe D."/>
            <person name="Fisher S."/>
            <person name="Lutfalla G."/>
            <person name="Dossat C."/>
            <person name="Segurens B."/>
            <person name="Dasilva C."/>
            <person name="Salanoubat M."/>
            <person name="Levy M."/>
            <person name="Boudet N."/>
            <person name="Castellano S."/>
            <person name="Anthouard V."/>
            <person name="Jubin C."/>
            <person name="Castelli V."/>
            <person name="Katinka M."/>
            <person name="Vacherie B."/>
            <person name="Biemont C."/>
            <person name="Skalli Z."/>
            <person name="Cattolico L."/>
            <person name="Poulain J."/>
            <person name="De Berardinis V."/>
            <person name="Cruaud C."/>
            <person name="Duprat S."/>
            <person name="Brottier P."/>
            <person name="Coutanceau J.-P."/>
            <person name="Gouzy J."/>
            <person name="Parra G."/>
            <person name="Lardier G."/>
            <person name="Chapple C."/>
            <person name="McKernan K.J."/>
            <person name="McEwan P."/>
            <person name="Bosak S."/>
            <person name="Kellis M."/>
            <person name="Volff J.-N."/>
            <person name="Guigo R."/>
            <person name="Zody M.C."/>
            <person name="Mesirov J."/>
            <person name="Lindblad-Toh K."/>
            <person name="Birren B."/>
            <person name="Nusbaum C."/>
            <person name="Kahn D."/>
            <person name="Robinson-Rechavi M."/>
            <person name="Laudet V."/>
            <person name="Schachter V."/>
            <person name="Quetier F."/>
            <person name="Saurin W."/>
            <person name="Scarpelli C."/>
            <person name="Wincker P."/>
            <person name="Lander E.S."/>
            <person name="Weissenbach J."/>
            <person name="Roest Crollius H."/>
        </authorList>
    </citation>
    <scope>NUCLEOTIDE SEQUENCE [LARGE SCALE GENOMIC DNA]</scope>
</reference>
<name>Q4TD61_TETNG</name>
<gene>
    <name evidence="1" type="ORF">GSTENG00002972001</name>
</gene>
<proteinExistence type="predicted"/>
<dbReference type="OrthoDB" id="8901221at2759"/>
<evidence type="ECO:0000313" key="1">
    <source>
        <dbReference type="EMBL" id="CAF89171.1"/>
    </source>
</evidence>
<dbReference type="SUPFAM" id="SSF56059">
    <property type="entry name" value="Glutathione synthetase ATP-binding domain-like"/>
    <property type="match status" value="1"/>
</dbReference>
<dbReference type="AlphaFoldDB" id="Q4TD61"/>
<dbReference type="Pfam" id="PF03917">
    <property type="entry name" value="GSH_synth_ATP"/>
    <property type="match status" value="1"/>
</dbReference>
<protein>
    <submittedName>
        <fullName evidence="1">(spotted green pufferfish) hypothetical protein</fullName>
    </submittedName>
</protein>
<dbReference type="GO" id="GO:0005829">
    <property type="term" value="C:cytosol"/>
    <property type="evidence" value="ECO:0007669"/>
    <property type="project" value="TreeGrafter"/>
</dbReference>